<dbReference type="EMBL" id="BAABBM010000001">
    <property type="protein sequence ID" value="GAA3893539.1"/>
    <property type="molecule type" value="Genomic_DNA"/>
</dbReference>
<reference evidence="2" key="1">
    <citation type="journal article" date="2019" name="Int. J. Syst. Evol. Microbiol.">
        <title>The Global Catalogue of Microorganisms (GCM) 10K type strain sequencing project: providing services to taxonomists for standard genome sequencing and annotation.</title>
        <authorList>
            <consortium name="The Broad Institute Genomics Platform"/>
            <consortium name="The Broad Institute Genome Sequencing Center for Infectious Disease"/>
            <person name="Wu L."/>
            <person name="Ma J."/>
        </authorList>
    </citation>
    <scope>NUCLEOTIDE SEQUENCE [LARGE SCALE GENOMIC DNA]</scope>
    <source>
        <strain evidence="2">JCM 17543</strain>
    </source>
</reference>
<sequence length="145" mass="15693">MILMTLAATAMAQWTGPRTVEYMGPGYYCGGGYAIHLTRGERALVLPQGHGPQATRLVLSQGEVNILTGVRTSPGRIVQHYGGSAVTEETEGGGVAYLVSDETPYGLRILSNAFHGYKKDRWFFDKAEFASNADHMVSCLSAYSN</sequence>
<protein>
    <submittedName>
        <fullName evidence="1">Uncharacterized protein</fullName>
    </submittedName>
</protein>
<gene>
    <name evidence="1" type="ORF">GCM10022276_10920</name>
</gene>
<evidence type="ECO:0000313" key="1">
    <source>
        <dbReference type="EMBL" id="GAA3893539.1"/>
    </source>
</evidence>
<organism evidence="1 2">
    <name type="scientific">Sphingomonas limnosediminicola</name>
    <dbReference type="NCBI Taxonomy" id="940133"/>
    <lineage>
        <taxon>Bacteria</taxon>
        <taxon>Pseudomonadati</taxon>
        <taxon>Pseudomonadota</taxon>
        <taxon>Alphaproteobacteria</taxon>
        <taxon>Sphingomonadales</taxon>
        <taxon>Sphingomonadaceae</taxon>
        <taxon>Sphingomonas</taxon>
    </lineage>
</organism>
<comment type="caution">
    <text evidence="1">The sequence shown here is derived from an EMBL/GenBank/DDBJ whole genome shotgun (WGS) entry which is preliminary data.</text>
</comment>
<keyword evidence="2" id="KW-1185">Reference proteome</keyword>
<name>A0ABP7L3L3_9SPHN</name>
<accession>A0ABP7L3L3</accession>
<evidence type="ECO:0000313" key="2">
    <source>
        <dbReference type="Proteomes" id="UP001500827"/>
    </source>
</evidence>
<dbReference type="Proteomes" id="UP001500827">
    <property type="component" value="Unassembled WGS sequence"/>
</dbReference>
<proteinExistence type="predicted"/>
<dbReference type="RefSeq" id="WP_344698672.1">
    <property type="nucleotide sequence ID" value="NZ_BAABBM010000001.1"/>
</dbReference>